<protein>
    <submittedName>
        <fullName evidence="1">Uncharacterized protein</fullName>
    </submittedName>
</protein>
<reference evidence="1 2" key="1">
    <citation type="journal article" date="2021" name="Elife">
        <title>Chloroplast acquisition without the gene transfer in kleptoplastic sea slugs, Plakobranchus ocellatus.</title>
        <authorList>
            <person name="Maeda T."/>
            <person name="Takahashi S."/>
            <person name="Yoshida T."/>
            <person name="Shimamura S."/>
            <person name="Takaki Y."/>
            <person name="Nagai Y."/>
            <person name="Toyoda A."/>
            <person name="Suzuki Y."/>
            <person name="Arimoto A."/>
            <person name="Ishii H."/>
            <person name="Satoh N."/>
            <person name="Nishiyama T."/>
            <person name="Hasebe M."/>
            <person name="Maruyama T."/>
            <person name="Minagawa J."/>
            <person name="Obokata J."/>
            <person name="Shigenobu S."/>
        </authorList>
    </citation>
    <scope>NUCLEOTIDE SEQUENCE [LARGE SCALE GENOMIC DNA]</scope>
</reference>
<dbReference type="EMBL" id="BLXT01007816">
    <property type="protein sequence ID" value="GFO42690.1"/>
    <property type="molecule type" value="Genomic_DNA"/>
</dbReference>
<dbReference type="Proteomes" id="UP000735302">
    <property type="component" value="Unassembled WGS sequence"/>
</dbReference>
<comment type="caution">
    <text evidence="1">The sequence shown here is derived from an EMBL/GenBank/DDBJ whole genome shotgun (WGS) entry which is preliminary data.</text>
</comment>
<accession>A0AAV4DFB1</accession>
<sequence>MRLYQNCHQAILFVMTSGQTWPDQARPGQTRGQAILVYVPLFQEGLEHQLQLKGGVGGTVARKSALRSARTILLWVRAPPPAS</sequence>
<keyword evidence="2" id="KW-1185">Reference proteome</keyword>
<name>A0AAV4DFB1_9GAST</name>
<organism evidence="1 2">
    <name type="scientific">Plakobranchus ocellatus</name>
    <dbReference type="NCBI Taxonomy" id="259542"/>
    <lineage>
        <taxon>Eukaryota</taxon>
        <taxon>Metazoa</taxon>
        <taxon>Spiralia</taxon>
        <taxon>Lophotrochozoa</taxon>
        <taxon>Mollusca</taxon>
        <taxon>Gastropoda</taxon>
        <taxon>Heterobranchia</taxon>
        <taxon>Euthyneura</taxon>
        <taxon>Panpulmonata</taxon>
        <taxon>Sacoglossa</taxon>
        <taxon>Placobranchoidea</taxon>
        <taxon>Plakobranchidae</taxon>
        <taxon>Plakobranchus</taxon>
    </lineage>
</organism>
<proteinExistence type="predicted"/>
<evidence type="ECO:0000313" key="2">
    <source>
        <dbReference type="Proteomes" id="UP000735302"/>
    </source>
</evidence>
<gene>
    <name evidence="1" type="ORF">PoB_006919500</name>
</gene>
<dbReference type="AlphaFoldDB" id="A0AAV4DFB1"/>
<evidence type="ECO:0000313" key="1">
    <source>
        <dbReference type="EMBL" id="GFO42690.1"/>
    </source>
</evidence>